<organism evidence="3 4">
    <name type="scientific">Microlunatus ginsengisoli</name>
    <dbReference type="NCBI Taxonomy" id="363863"/>
    <lineage>
        <taxon>Bacteria</taxon>
        <taxon>Bacillati</taxon>
        <taxon>Actinomycetota</taxon>
        <taxon>Actinomycetes</taxon>
        <taxon>Propionibacteriales</taxon>
        <taxon>Propionibacteriaceae</taxon>
        <taxon>Microlunatus</taxon>
    </lineage>
</organism>
<evidence type="ECO:0000313" key="3">
    <source>
        <dbReference type="EMBL" id="GAA3623637.1"/>
    </source>
</evidence>
<evidence type="ECO:0000259" key="2">
    <source>
        <dbReference type="Pfam" id="PF08401"/>
    </source>
</evidence>
<dbReference type="InterPro" id="IPR013610">
    <property type="entry name" value="ArdC_N"/>
</dbReference>
<dbReference type="InterPro" id="IPR050219">
    <property type="entry name" value="DnaG_primase"/>
</dbReference>
<dbReference type="PANTHER" id="PTHR30313">
    <property type="entry name" value="DNA PRIMASE"/>
    <property type="match status" value="1"/>
</dbReference>
<feature type="domain" description="DNA primase DNAG catalytic core N-terminal" evidence="1">
    <location>
        <begin position="375"/>
        <end position="493"/>
    </location>
</feature>
<sequence>MTPDRIRTRSGNSGTPAAVSLEELHDRLRRAVDALESGEQWQAWLEFARGFHRYSFNNLILIWSQRPDATTVASYRTWQAKGRQVRKGETGIRVLAPILRRTPVVDDHGQPVRGDDGWQRTRQHVVGFRPVPVFDLSQTDGPPIPEPARPVLLAGDAPAGLWDALAAEVTARGYRLLRGSLDDLHGANGLTNPTRREVWVRHDVQPAQAVKTLAHELGHILLHTDPDQPDPADPDQADTDGTGGVVCAGVREVEAESVAYLVAAAHGLDSDTYTFPYVASWASGPAAAEGLLIGDIVTRTGARVMRASAELIDATTGDAITDPAGQALAMLIADAHQQTAVVREQASRHTAVTVTVDQRRTLLGVVADSQLFFRNQLATSWVPGYLARRGFADMLDRFGYAPARWTGLVDHLARLGYSDAQIEAAGMASRARTGRLVDRFRDRLMLPIEDHHGVLVGFVGRVGPDAVDDRYSPRYLNSPATAVFNKGEVLFGLGGHATRMGAGWTPVLCEGPLDAVAVDLAAARTGARMVGLAACGTAFTPRHAELLTQLVGDGPVCLAFDADPAGRHATDTAWRRLTDQAPRPVTAAALPAGTDPTDLIAAGRHQQLADLVRTARPAAQVVCDNALAGIDLDDNPARRLAGFRQLLPDTTRVPPADRADHVWYLATRLNIDPTVAAAEATTQRILYADQTCHHLIGQCQQIAAQLDTATETDPDRLTDRLGVAAPTRRLT</sequence>
<dbReference type="RefSeq" id="WP_344805430.1">
    <property type="nucleotide sequence ID" value="NZ_BAABAB010000018.1"/>
</dbReference>
<dbReference type="PANTHER" id="PTHR30313:SF2">
    <property type="entry name" value="DNA PRIMASE"/>
    <property type="match status" value="1"/>
</dbReference>
<dbReference type="Gene3D" id="3.40.1360.10">
    <property type="match status" value="1"/>
</dbReference>
<dbReference type="EMBL" id="BAABAB010000018">
    <property type="protein sequence ID" value="GAA3623637.1"/>
    <property type="molecule type" value="Genomic_DNA"/>
</dbReference>
<dbReference type="Proteomes" id="UP001501490">
    <property type="component" value="Unassembled WGS sequence"/>
</dbReference>
<accession>A0ABP7A2H0</accession>
<dbReference type="SUPFAM" id="SSF56731">
    <property type="entry name" value="DNA primase core"/>
    <property type="match status" value="1"/>
</dbReference>
<protein>
    <recommendedName>
        <fullName evidence="5">Toprim domain-containing protein</fullName>
    </recommendedName>
</protein>
<dbReference type="Pfam" id="PF13155">
    <property type="entry name" value="Toprim_2"/>
    <property type="match status" value="1"/>
</dbReference>
<feature type="domain" description="N-terminal" evidence="2">
    <location>
        <begin position="33"/>
        <end position="96"/>
    </location>
</feature>
<reference evidence="4" key="1">
    <citation type="journal article" date="2019" name="Int. J. Syst. Evol. Microbiol.">
        <title>The Global Catalogue of Microorganisms (GCM) 10K type strain sequencing project: providing services to taxonomists for standard genome sequencing and annotation.</title>
        <authorList>
            <consortium name="The Broad Institute Genomics Platform"/>
            <consortium name="The Broad Institute Genome Sequencing Center for Infectious Disease"/>
            <person name="Wu L."/>
            <person name="Ma J."/>
        </authorList>
    </citation>
    <scope>NUCLEOTIDE SEQUENCE [LARGE SCALE GENOMIC DNA]</scope>
    <source>
        <strain evidence="4">JCM 16929</strain>
    </source>
</reference>
<dbReference type="Pfam" id="PF08401">
    <property type="entry name" value="ArdcN"/>
    <property type="match status" value="1"/>
</dbReference>
<comment type="caution">
    <text evidence="3">The sequence shown here is derived from an EMBL/GenBank/DDBJ whole genome shotgun (WGS) entry which is preliminary data.</text>
</comment>
<dbReference type="Pfam" id="PF08275">
    <property type="entry name" value="DNAG_N"/>
    <property type="match status" value="1"/>
</dbReference>
<proteinExistence type="predicted"/>
<name>A0ABP7A2H0_9ACTN</name>
<dbReference type="InterPro" id="IPR037068">
    <property type="entry name" value="DNA_primase_core_N_sf"/>
</dbReference>
<evidence type="ECO:0008006" key="5">
    <source>
        <dbReference type="Google" id="ProtNLM"/>
    </source>
</evidence>
<evidence type="ECO:0000313" key="4">
    <source>
        <dbReference type="Proteomes" id="UP001501490"/>
    </source>
</evidence>
<dbReference type="Gene3D" id="3.90.980.10">
    <property type="entry name" value="DNA primase, catalytic core, N-terminal domain"/>
    <property type="match status" value="1"/>
</dbReference>
<gene>
    <name evidence="3" type="ORF">GCM10022236_27520</name>
</gene>
<evidence type="ECO:0000259" key="1">
    <source>
        <dbReference type="Pfam" id="PF08275"/>
    </source>
</evidence>
<dbReference type="Gene3D" id="1.10.10.2910">
    <property type="match status" value="1"/>
</dbReference>
<keyword evidence="4" id="KW-1185">Reference proteome</keyword>
<dbReference type="InterPro" id="IPR013264">
    <property type="entry name" value="DNAG_N"/>
</dbReference>